<proteinExistence type="predicted"/>
<dbReference type="EMBL" id="WNTK01003874">
    <property type="protein sequence ID" value="KAG9464801.1"/>
    <property type="molecule type" value="Genomic_DNA"/>
</dbReference>
<dbReference type="Proteomes" id="UP000770717">
    <property type="component" value="Unassembled WGS sequence"/>
</dbReference>
<name>A0A8J6ECH7_ELECQ</name>
<reference evidence="1" key="1">
    <citation type="thesis" date="2020" institute="ProQuest LLC" country="789 East Eisenhower Parkway, Ann Arbor, MI, USA">
        <title>Comparative Genomics and Chromosome Evolution.</title>
        <authorList>
            <person name="Mudd A.B."/>
        </authorList>
    </citation>
    <scope>NUCLEOTIDE SEQUENCE</scope>
    <source>
        <strain evidence="1">HN-11 Male</strain>
        <tissue evidence="1">Kidney and liver</tissue>
    </source>
</reference>
<comment type="caution">
    <text evidence="1">The sequence shown here is derived from an EMBL/GenBank/DDBJ whole genome shotgun (WGS) entry which is preliminary data.</text>
</comment>
<dbReference type="AlphaFoldDB" id="A0A8J6ECH7"/>
<protein>
    <submittedName>
        <fullName evidence="1">Uncharacterized protein</fullName>
    </submittedName>
</protein>
<evidence type="ECO:0000313" key="1">
    <source>
        <dbReference type="EMBL" id="KAG9464801.1"/>
    </source>
</evidence>
<keyword evidence="2" id="KW-1185">Reference proteome</keyword>
<sequence length="47" mass="5446">MPQSLWRSATNLNPLLEQTTVSRSISEGFAIFWKYSVLYLILEINQS</sequence>
<organism evidence="1 2">
    <name type="scientific">Eleutherodactylus coqui</name>
    <name type="common">Puerto Rican coqui</name>
    <dbReference type="NCBI Taxonomy" id="57060"/>
    <lineage>
        <taxon>Eukaryota</taxon>
        <taxon>Metazoa</taxon>
        <taxon>Chordata</taxon>
        <taxon>Craniata</taxon>
        <taxon>Vertebrata</taxon>
        <taxon>Euteleostomi</taxon>
        <taxon>Amphibia</taxon>
        <taxon>Batrachia</taxon>
        <taxon>Anura</taxon>
        <taxon>Neobatrachia</taxon>
        <taxon>Hyloidea</taxon>
        <taxon>Eleutherodactylidae</taxon>
        <taxon>Eleutherodactylinae</taxon>
        <taxon>Eleutherodactylus</taxon>
        <taxon>Eleutherodactylus</taxon>
    </lineage>
</organism>
<accession>A0A8J6ECH7</accession>
<evidence type="ECO:0000313" key="2">
    <source>
        <dbReference type="Proteomes" id="UP000770717"/>
    </source>
</evidence>
<gene>
    <name evidence="1" type="ORF">GDO78_019366</name>
</gene>